<keyword evidence="2" id="KW-1185">Reference proteome</keyword>
<gene>
    <name evidence="1" type="ORF">QRX50_18005</name>
</gene>
<dbReference type="KEGG" id="acab:QRX50_18005"/>
<protein>
    <submittedName>
        <fullName evidence="1">Uncharacterized protein</fullName>
    </submittedName>
</protein>
<sequence>MRILQPRGVFAALAGGGGAIGATQVFFELAKPRLDAVPEERKPPIGGDRRTRTAEGFDEFLGPVGFEPVVREQIVVDFAAPPEQVWVTCCETLYPASTLGDTQLAELRAEFTEATRGLVGADGILPAAVRLNIARTRLAA</sequence>
<reference evidence="1 2" key="1">
    <citation type="submission" date="2023-06" db="EMBL/GenBank/DDBJ databases">
        <authorList>
            <person name="Oyuntsetseg B."/>
            <person name="Kim S.B."/>
        </authorList>
    </citation>
    <scope>NUCLEOTIDE SEQUENCE [LARGE SCALE GENOMIC DNA]</scope>
    <source>
        <strain evidence="1 2">2-15</strain>
    </source>
</reference>
<accession>A0A9Y2ILX3</accession>
<organism evidence="1 2">
    <name type="scientific">Amycolatopsis carbonis</name>
    <dbReference type="NCBI Taxonomy" id="715471"/>
    <lineage>
        <taxon>Bacteria</taxon>
        <taxon>Bacillati</taxon>
        <taxon>Actinomycetota</taxon>
        <taxon>Actinomycetes</taxon>
        <taxon>Pseudonocardiales</taxon>
        <taxon>Pseudonocardiaceae</taxon>
        <taxon>Amycolatopsis</taxon>
    </lineage>
</organism>
<dbReference type="EMBL" id="CP127294">
    <property type="protein sequence ID" value="WIX82522.1"/>
    <property type="molecule type" value="Genomic_DNA"/>
</dbReference>
<proteinExistence type="predicted"/>
<dbReference type="Proteomes" id="UP001236014">
    <property type="component" value="Chromosome"/>
</dbReference>
<name>A0A9Y2ILX3_9PSEU</name>
<evidence type="ECO:0000313" key="1">
    <source>
        <dbReference type="EMBL" id="WIX82522.1"/>
    </source>
</evidence>
<dbReference type="RefSeq" id="WP_285973090.1">
    <property type="nucleotide sequence ID" value="NZ_CP127294.1"/>
</dbReference>
<dbReference type="AlphaFoldDB" id="A0A9Y2ILX3"/>
<evidence type="ECO:0000313" key="2">
    <source>
        <dbReference type="Proteomes" id="UP001236014"/>
    </source>
</evidence>